<comment type="caution">
    <text evidence="1">The sequence shown here is derived from an EMBL/GenBank/DDBJ whole genome shotgun (WGS) entry which is preliminary data.</text>
</comment>
<dbReference type="EMBL" id="RAWG01000242">
    <property type="protein sequence ID" value="RKH37440.1"/>
    <property type="molecule type" value="Genomic_DNA"/>
</dbReference>
<protein>
    <submittedName>
        <fullName evidence="1">Uncharacterized protein</fullName>
    </submittedName>
</protein>
<proteinExistence type="predicted"/>
<dbReference type="SUPFAM" id="SSF49785">
    <property type="entry name" value="Galactose-binding domain-like"/>
    <property type="match status" value="1"/>
</dbReference>
<organism evidence="1 2">
    <name type="scientific">Corallococcus sicarius</name>
    <dbReference type="NCBI Taxonomy" id="2316726"/>
    <lineage>
        <taxon>Bacteria</taxon>
        <taxon>Pseudomonadati</taxon>
        <taxon>Myxococcota</taxon>
        <taxon>Myxococcia</taxon>
        <taxon>Myxococcales</taxon>
        <taxon>Cystobacterineae</taxon>
        <taxon>Myxococcaceae</taxon>
        <taxon>Corallococcus</taxon>
    </lineage>
</organism>
<accession>A0A3A8N1M4</accession>
<evidence type="ECO:0000313" key="1">
    <source>
        <dbReference type="EMBL" id="RKH37440.1"/>
    </source>
</evidence>
<keyword evidence="2" id="KW-1185">Reference proteome</keyword>
<sequence length="93" mass="9868">MIRSSVYGTAAKVSLGAVPSGTYDVFLHVWEDNATKTFDVRAEGVLVQDDYVSGAPGAWKRLGPWVVSVTDGTLDLVTSGGTANLSGLEVYHH</sequence>
<dbReference type="RefSeq" id="WP_120628602.1">
    <property type="nucleotide sequence ID" value="NZ_RAWG01000242.1"/>
</dbReference>
<dbReference type="OrthoDB" id="887009at2"/>
<evidence type="ECO:0000313" key="2">
    <source>
        <dbReference type="Proteomes" id="UP000273405"/>
    </source>
</evidence>
<reference evidence="2" key="1">
    <citation type="submission" date="2018-09" db="EMBL/GenBank/DDBJ databases">
        <authorList>
            <person name="Livingstone P.G."/>
            <person name="Whitworth D.E."/>
        </authorList>
    </citation>
    <scope>NUCLEOTIDE SEQUENCE [LARGE SCALE GENOMIC DNA]</scope>
    <source>
        <strain evidence="2">CA040B</strain>
    </source>
</reference>
<dbReference type="Proteomes" id="UP000273405">
    <property type="component" value="Unassembled WGS sequence"/>
</dbReference>
<dbReference type="Gene3D" id="2.60.120.430">
    <property type="entry name" value="Galactose-binding lectin"/>
    <property type="match status" value="1"/>
</dbReference>
<dbReference type="InterPro" id="IPR008979">
    <property type="entry name" value="Galactose-bd-like_sf"/>
</dbReference>
<name>A0A3A8N1M4_9BACT</name>
<gene>
    <name evidence="1" type="ORF">D7X12_29560</name>
</gene>
<dbReference type="AlphaFoldDB" id="A0A3A8N1M4"/>